<dbReference type="GO" id="GO:0007020">
    <property type="term" value="P:microtubule nucleation"/>
    <property type="evidence" value="ECO:0007669"/>
    <property type="project" value="TreeGrafter"/>
</dbReference>
<comment type="caution">
    <text evidence="2">The sequence shown here is derived from an EMBL/GenBank/DDBJ whole genome shotgun (WGS) entry which is preliminary data.</text>
</comment>
<dbReference type="Proteomes" id="UP000663829">
    <property type="component" value="Unassembled WGS sequence"/>
</dbReference>
<gene>
    <name evidence="2" type="ORF">GPM918_LOCUS31083</name>
    <name evidence="3" type="ORF">SRO942_LOCUS31718</name>
</gene>
<dbReference type="EMBL" id="CAJOBC010066342">
    <property type="protein sequence ID" value="CAF4227507.1"/>
    <property type="molecule type" value="Genomic_DNA"/>
</dbReference>
<accession>A0A815HST9</accession>
<dbReference type="InterPro" id="IPR042481">
    <property type="entry name" value="CCDC57"/>
</dbReference>
<dbReference type="Proteomes" id="UP000681722">
    <property type="component" value="Unassembled WGS sequence"/>
</dbReference>
<dbReference type="GO" id="GO:0060271">
    <property type="term" value="P:cilium assembly"/>
    <property type="evidence" value="ECO:0007669"/>
    <property type="project" value="TreeGrafter"/>
</dbReference>
<sequence length="186" mass="22488">MDNRSSGKALEITVQNKDVQLAELNQKYTQVKEDFKYNLKLIDDRDKELLTFDNRLKEFKKQLNNKDGEISELKIINDQLRSVAQQIELQIEEEKKHFIQRLNRKEKDVDIYKRQCDDALNDERQQIEQERRAVNRKLSELEAELDRQRRELSSDFETHTRKSEYEWKKKFDDLQNEQLASELKVK</sequence>
<evidence type="ECO:0000313" key="4">
    <source>
        <dbReference type="Proteomes" id="UP000663829"/>
    </source>
</evidence>
<dbReference type="OrthoDB" id="568502at2759"/>
<keyword evidence="1" id="KW-0175">Coiled coil</keyword>
<dbReference type="GO" id="GO:0005876">
    <property type="term" value="C:spindle microtubule"/>
    <property type="evidence" value="ECO:0007669"/>
    <property type="project" value="TreeGrafter"/>
</dbReference>
<reference evidence="2" key="1">
    <citation type="submission" date="2021-02" db="EMBL/GenBank/DDBJ databases">
        <authorList>
            <person name="Nowell W R."/>
        </authorList>
    </citation>
    <scope>NUCLEOTIDE SEQUENCE</scope>
</reference>
<evidence type="ECO:0000313" key="3">
    <source>
        <dbReference type="EMBL" id="CAF4227507.1"/>
    </source>
</evidence>
<dbReference type="PANTHER" id="PTHR46725:SF1">
    <property type="entry name" value="COILED-COIL DOMAIN-CONTAINING PROTEIN 57"/>
    <property type="match status" value="1"/>
</dbReference>
<dbReference type="GO" id="GO:0045931">
    <property type="term" value="P:positive regulation of mitotic cell cycle"/>
    <property type="evidence" value="ECO:0007669"/>
    <property type="project" value="TreeGrafter"/>
</dbReference>
<protein>
    <submittedName>
        <fullName evidence="2">Uncharacterized protein</fullName>
    </submittedName>
</protein>
<keyword evidence="4" id="KW-1185">Reference proteome</keyword>
<dbReference type="GO" id="GO:0005814">
    <property type="term" value="C:centriole"/>
    <property type="evidence" value="ECO:0007669"/>
    <property type="project" value="TreeGrafter"/>
</dbReference>
<dbReference type="PANTHER" id="PTHR46725">
    <property type="entry name" value="COILED-COIL DOMAIN-CONTAINING PROTEIN 57"/>
    <property type="match status" value="1"/>
</dbReference>
<name>A0A815HST9_9BILA</name>
<evidence type="ECO:0000256" key="1">
    <source>
        <dbReference type="SAM" id="Coils"/>
    </source>
</evidence>
<dbReference type="GO" id="GO:0034451">
    <property type="term" value="C:centriolar satellite"/>
    <property type="evidence" value="ECO:0007669"/>
    <property type="project" value="TreeGrafter"/>
</dbReference>
<feature type="coiled-coil region" evidence="1">
    <location>
        <begin position="14"/>
        <end position="158"/>
    </location>
</feature>
<organism evidence="2 4">
    <name type="scientific">Didymodactylos carnosus</name>
    <dbReference type="NCBI Taxonomy" id="1234261"/>
    <lineage>
        <taxon>Eukaryota</taxon>
        <taxon>Metazoa</taxon>
        <taxon>Spiralia</taxon>
        <taxon>Gnathifera</taxon>
        <taxon>Rotifera</taxon>
        <taxon>Eurotatoria</taxon>
        <taxon>Bdelloidea</taxon>
        <taxon>Philodinida</taxon>
        <taxon>Philodinidae</taxon>
        <taxon>Didymodactylos</taxon>
    </lineage>
</organism>
<proteinExistence type="predicted"/>
<dbReference type="AlphaFoldDB" id="A0A815HST9"/>
<dbReference type="GO" id="GO:0007099">
    <property type="term" value="P:centriole replication"/>
    <property type="evidence" value="ECO:0007669"/>
    <property type="project" value="TreeGrafter"/>
</dbReference>
<dbReference type="EMBL" id="CAJNOQ010015081">
    <property type="protein sequence ID" value="CAF1354619.1"/>
    <property type="molecule type" value="Genomic_DNA"/>
</dbReference>
<evidence type="ECO:0000313" key="2">
    <source>
        <dbReference type="EMBL" id="CAF1354619.1"/>
    </source>
</evidence>